<dbReference type="GO" id="GO:0000400">
    <property type="term" value="F:four-way junction DNA binding"/>
    <property type="evidence" value="ECO:0007669"/>
    <property type="project" value="TreeGrafter"/>
</dbReference>
<organism evidence="5 6">
    <name type="scientific">Cutaneotrichosporon oleaginosum</name>
    <dbReference type="NCBI Taxonomy" id="879819"/>
    <lineage>
        <taxon>Eukaryota</taxon>
        <taxon>Fungi</taxon>
        <taxon>Dikarya</taxon>
        <taxon>Basidiomycota</taxon>
        <taxon>Agaricomycotina</taxon>
        <taxon>Tremellomycetes</taxon>
        <taxon>Trichosporonales</taxon>
        <taxon>Trichosporonaceae</taxon>
        <taxon>Cutaneotrichosporon</taxon>
    </lineage>
</organism>
<name>A0A0J1AU51_9TREE</name>
<dbReference type="GO" id="GO:0033063">
    <property type="term" value="C:Rad51B-Rad51C-Rad51D-XRCC2 complex"/>
    <property type="evidence" value="ECO:0007669"/>
    <property type="project" value="TreeGrafter"/>
</dbReference>
<dbReference type="AlphaFoldDB" id="A0A0J1AU51"/>
<dbReference type="PANTHER" id="PTHR46457">
    <property type="entry name" value="DNA REPAIR PROTEIN RAD51 HOMOLOG 4"/>
    <property type="match status" value="1"/>
</dbReference>
<feature type="region of interest" description="Disordered" evidence="3">
    <location>
        <begin position="335"/>
        <end position="361"/>
    </location>
</feature>
<dbReference type="InterPro" id="IPR027417">
    <property type="entry name" value="P-loop_NTPase"/>
</dbReference>
<dbReference type="GO" id="GO:0005815">
    <property type="term" value="C:microtubule organizing center"/>
    <property type="evidence" value="ECO:0007669"/>
    <property type="project" value="TreeGrafter"/>
</dbReference>
<evidence type="ECO:0000256" key="3">
    <source>
        <dbReference type="SAM" id="MobiDB-lite"/>
    </source>
</evidence>
<gene>
    <name evidence="5" type="ORF">CC85DRAFT_289159</name>
</gene>
<dbReference type="GeneID" id="28985127"/>
<comment type="subcellular location">
    <subcellularLocation>
        <location evidence="1">Nucleus</location>
    </subcellularLocation>
</comment>
<dbReference type="GO" id="GO:0007131">
    <property type="term" value="P:reciprocal meiotic recombination"/>
    <property type="evidence" value="ECO:0007669"/>
    <property type="project" value="TreeGrafter"/>
</dbReference>
<dbReference type="EMBL" id="KQ087281">
    <property type="protein sequence ID" value="KLT38834.1"/>
    <property type="molecule type" value="Genomic_DNA"/>
</dbReference>
<dbReference type="Gene3D" id="3.40.50.300">
    <property type="entry name" value="P-loop containing nucleotide triphosphate hydrolases"/>
    <property type="match status" value="1"/>
</dbReference>
<proteinExistence type="predicted"/>
<accession>A0A0J1AU51</accession>
<dbReference type="GO" id="GO:0003697">
    <property type="term" value="F:single-stranded DNA binding"/>
    <property type="evidence" value="ECO:0007669"/>
    <property type="project" value="TreeGrafter"/>
</dbReference>
<dbReference type="GO" id="GO:0000724">
    <property type="term" value="P:double-strand break repair via homologous recombination"/>
    <property type="evidence" value="ECO:0007669"/>
    <property type="project" value="TreeGrafter"/>
</dbReference>
<dbReference type="GO" id="GO:0005657">
    <property type="term" value="C:replication fork"/>
    <property type="evidence" value="ECO:0007669"/>
    <property type="project" value="TreeGrafter"/>
</dbReference>
<evidence type="ECO:0000313" key="5">
    <source>
        <dbReference type="EMBL" id="KLT38834.1"/>
    </source>
</evidence>
<dbReference type="Proteomes" id="UP000053611">
    <property type="component" value="Unassembled WGS sequence"/>
</dbReference>
<dbReference type="OrthoDB" id="336321at2759"/>
<dbReference type="GO" id="GO:0008094">
    <property type="term" value="F:ATP-dependent activity, acting on DNA"/>
    <property type="evidence" value="ECO:0007669"/>
    <property type="project" value="TreeGrafter"/>
</dbReference>
<dbReference type="Pfam" id="PF08423">
    <property type="entry name" value="Rad51"/>
    <property type="match status" value="1"/>
</dbReference>
<keyword evidence="2" id="KW-0539">Nucleus</keyword>
<evidence type="ECO:0000259" key="4">
    <source>
        <dbReference type="Pfam" id="PF08423"/>
    </source>
</evidence>
<dbReference type="GO" id="GO:0000723">
    <property type="term" value="P:telomere maintenance"/>
    <property type="evidence" value="ECO:0007669"/>
    <property type="project" value="TreeGrafter"/>
</dbReference>
<dbReference type="SUPFAM" id="SSF52540">
    <property type="entry name" value="P-loop containing nucleoside triphosphate hydrolases"/>
    <property type="match status" value="1"/>
</dbReference>
<reference evidence="5 6" key="1">
    <citation type="submission" date="2015-03" db="EMBL/GenBank/DDBJ databases">
        <title>Genomics and transcriptomics of the oil-accumulating basidiomycete yeast T. oleaginosus allow insights into substrate utilization and the diverse evolutionary trajectories of mating systems in fungi.</title>
        <authorList>
            <consortium name="DOE Joint Genome Institute"/>
            <person name="Kourist R."/>
            <person name="Kracht O."/>
            <person name="Bracharz F."/>
            <person name="Lipzen A."/>
            <person name="Nolan M."/>
            <person name="Ohm R."/>
            <person name="Grigoriev I."/>
            <person name="Sun S."/>
            <person name="Heitman J."/>
            <person name="Bruck T."/>
            <person name="Nowrousian M."/>
        </authorList>
    </citation>
    <scope>NUCLEOTIDE SEQUENCE [LARGE SCALE GENOMIC DNA]</scope>
    <source>
        <strain evidence="5 6">IBC0246</strain>
    </source>
</reference>
<sequence>MLLKRLASSLSPEAAALVPLLDPQVRTTEAVILTPRATLHSILVAALGEQAEGSFAAARRDARIDAALDMLLQHCLERVPVASGAGMRQRSWHGIGVLAGVLPSASGVMEIAGGKGVGKSLFALHAALRTLIAEPDATAHWVDTEGAFNAARAKAVATALGAEGSVLERLTVSRVFRLEPDLFDELARVRDDPAVRVLVIDNVASLLRDALMSTTAQGHAAMVVGMEEVAELTHSKGMMTIVVNSASSSIPSNPRSTFSTTTVKPALGVTLTFTVDTELLLQDTGRVFGFADEGERERATSGPGLRVLVEVLKSRSSPSGVWGVVETDGISLFDVAPPPEEDERTLYRSAGGDTGRRAMGGLKETLEPAIAPLRSRRT</sequence>
<dbReference type="InterPro" id="IPR013632">
    <property type="entry name" value="Rad51_C"/>
</dbReference>
<dbReference type="GO" id="GO:0042148">
    <property type="term" value="P:DNA strand invasion"/>
    <property type="evidence" value="ECO:0007669"/>
    <property type="project" value="TreeGrafter"/>
</dbReference>
<keyword evidence="6" id="KW-1185">Reference proteome</keyword>
<evidence type="ECO:0000313" key="6">
    <source>
        <dbReference type="Proteomes" id="UP000053611"/>
    </source>
</evidence>
<dbReference type="STRING" id="879819.A0A0J1AU51"/>
<evidence type="ECO:0000256" key="1">
    <source>
        <dbReference type="ARBA" id="ARBA00004123"/>
    </source>
</evidence>
<feature type="domain" description="Rad51-like C-terminal" evidence="4">
    <location>
        <begin position="111"/>
        <end position="282"/>
    </location>
</feature>
<dbReference type="PANTHER" id="PTHR46457:SF1">
    <property type="entry name" value="DNA REPAIR PROTEIN RAD51 HOMOLOG 4"/>
    <property type="match status" value="1"/>
</dbReference>
<dbReference type="InterPro" id="IPR051988">
    <property type="entry name" value="HRR_RAD51_Paralog"/>
</dbReference>
<evidence type="ECO:0000256" key="2">
    <source>
        <dbReference type="ARBA" id="ARBA00023242"/>
    </source>
</evidence>
<protein>
    <recommendedName>
        <fullName evidence="4">Rad51-like C-terminal domain-containing protein</fullName>
    </recommendedName>
</protein>